<dbReference type="EMBL" id="KB742929">
    <property type="protein sequence ID" value="EOB02792.1"/>
    <property type="molecule type" value="Genomic_DNA"/>
</dbReference>
<feature type="signal peptide" evidence="2">
    <location>
        <begin position="1"/>
        <end position="18"/>
    </location>
</feature>
<dbReference type="Proteomes" id="UP000296049">
    <property type="component" value="Unassembled WGS sequence"/>
</dbReference>
<accession>R0JZN5</accession>
<protein>
    <submittedName>
        <fullName evidence="3">Uncharacterized protein</fullName>
    </submittedName>
</protein>
<dbReference type="AlphaFoldDB" id="R0JZN5"/>
<evidence type="ECO:0000256" key="2">
    <source>
        <dbReference type="SAM" id="SignalP"/>
    </source>
</evidence>
<keyword evidence="2" id="KW-0732">Signal</keyword>
<gene>
    <name evidence="3" type="ORF">Anapl_00888</name>
</gene>
<reference evidence="4" key="1">
    <citation type="journal article" date="2013" name="Nat. Genet.">
        <title>The duck genome and transcriptome provide insight into an avian influenza virus reservoir species.</title>
        <authorList>
            <person name="Huang Y."/>
            <person name="Li Y."/>
            <person name="Burt D.W."/>
            <person name="Chen H."/>
            <person name="Zhang Y."/>
            <person name="Qian W."/>
            <person name="Kim H."/>
            <person name="Gan S."/>
            <person name="Zhao Y."/>
            <person name="Li J."/>
            <person name="Yi K."/>
            <person name="Feng H."/>
            <person name="Zhu P."/>
            <person name="Li B."/>
            <person name="Liu Q."/>
            <person name="Fairley S."/>
            <person name="Magor K.E."/>
            <person name="Du Z."/>
            <person name="Hu X."/>
            <person name="Goodman L."/>
            <person name="Tafer H."/>
            <person name="Vignal A."/>
            <person name="Lee T."/>
            <person name="Kim K.W."/>
            <person name="Sheng Z."/>
            <person name="An Y."/>
            <person name="Searle S."/>
            <person name="Herrero J."/>
            <person name="Groenen M.A."/>
            <person name="Crooijmans R.P."/>
            <person name="Faraut T."/>
            <person name="Cai Q."/>
            <person name="Webster R.G."/>
            <person name="Aldridge J.R."/>
            <person name="Warren W.C."/>
            <person name="Bartschat S."/>
            <person name="Kehr S."/>
            <person name="Marz M."/>
            <person name="Stadler P.F."/>
            <person name="Smith J."/>
            <person name="Kraus R.H."/>
            <person name="Zhao Y."/>
            <person name="Ren L."/>
            <person name="Fei J."/>
            <person name="Morisson M."/>
            <person name="Kaiser P."/>
            <person name="Griffin D.K."/>
            <person name="Rao M."/>
            <person name="Pitel F."/>
            <person name="Wang J."/>
            <person name="Li N."/>
        </authorList>
    </citation>
    <scope>NUCLEOTIDE SEQUENCE [LARGE SCALE GENOMIC DNA]</scope>
</reference>
<feature type="chain" id="PRO_5004353875" evidence="2">
    <location>
        <begin position="19"/>
        <end position="490"/>
    </location>
</feature>
<feature type="region of interest" description="Disordered" evidence="1">
    <location>
        <begin position="262"/>
        <end position="296"/>
    </location>
</feature>
<evidence type="ECO:0000256" key="1">
    <source>
        <dbReference type="SAM" id="MobiDB-lite"/>
    </source>
</evidence>
<evidence type="ECO:0000313" key="4">
    <source>
        <dbReference type="Proteomes" id="UP000296049"/>
    </source>
</evidence>
<proteinExistence type="predicted"/>
<sequence length="490" mass="53519">MLSKSAGCLLPLLKSGAGLPWLAAPGSCYTKRKALNKDKAAKLFSYEKEHLESKKKYIQYKDPEITCTMANEMPISLCTTVDTPASGPGDCTDHEGVWSILATFNFCCIGNTDLIPQIFVKFSYGYERLLPSAKEAVLLVAAKLAWKSTFHFKEHIPVFFQNPAVVEYGIAYKLLIKDPAVLCSSDQLIESSLMCINSAEVTHADQERQLKKSAQKLYRQVITMTSKEKRQLLRSPGTQREFSEVPSCLLMVAIRAAARHTLRAAPGGGRRKPSLPPRNGNPGSPTQNFPKSAPALLAPSFPPRIEGLVPSGSRMDYVQAGIPQIRVCNASRGVKARLPKSLPRWSNFASSPAARSCDIEINEFGLIFPCSPLTGALPGNTGSRAVHRTQITAKLIVKYSHGHLSNWTKRRCIQTALQCLPAHPLGGEQQRVLAFLPVLQKGSGTARLSRRERLQEIATATATRKARAVTAEAQVGRTAILGHLLTALVI</sequence>
<evidence type="ECO:0000313" key="3">
    <source>
        <dbReference type="EMBL" id="EOB02792.1"/>
    </source>
</evidence>
<name>R0JZN5_ANAPL</name>
<keyword evidence="4" id="KW-1185">Reference proteome</keyword>
<organism evidence="3 4">
    <name type="scientific">Anas platyrhynchos</name>
    <name type="common">Mallard</name>
    <name type="synonym">Anas boschas</name>
    <dbReference type="NCBI Taxonomy" id="8839"/>
    <lineage>
        <taxon>Eukaryota</taxon>
        <taxon>Metazoa</taxon>
        <taxon>Chordata</taxon>
        <taxon>Craniata</taxon>
        <taxon>Vertebrata</taxon>
        <taxon>Euteleostomi</taxon>
        <taxon>Archelosauria</taxon>
        <taxon>Archosauria</taxon>
        <taxon>Dinosauria</taxon>
        <taxon>Saurischia</taxon>
        <taxon>Theropoda</taxon>
        <taxon>Coelurosauria</taxon>
        <taxon>Aves</taxon>
        <taxon>Neognathae</taxon>
        <taxon>Galloanserae</taxon>
        <taxon>Anseriformes</taxon>
        <taxon>Anatidae</taxon>
        <taxon>Anatinae</taxon>
        <taxon>Anas</taxon>
    </lineage>
</organism>